<keyword evidence="2" id="KW-0460">Magnesium</keyword>
<gene>
    <name evidence="7" type="ORF">Syun_010276</name>
</gene>
<keyword evidence="8" id="KW-1185">Reference proteome</keyword>
<name>A0AAP0KII3_9MAGN</name>
<keyword evidence="1" id="KW-0479">Metal-binding</keyword>
<protein>
    <submittedName>
        <fullName evidence="7">Uncharacterized protein</fullName>
    </submittedName>
</protein>
<dbReference type="Gene3D" id="1.50.10.130">
    <property type="entry name" value="Terpene synthase, N-terminal domain"/>
    <property type="match status" value="1"/>
</dbReference>
<dbReference type="CDD" id="cd00684">
    <property type="entry name" value="Terpene_cyclase_plant_C1"/>
    <property type="match status" value="1"/>
</dbReference>
<evidence type="ECO:0000259" key="5">
    <source>
        <dbReference type="Pfam" id="PF01397"/>
    </source>
</evidence>
<feature type="domain" description="Terpene synthase metal-binding" evidence="6">
    <location>
        <begin position="275"/>
        <end position="455"/>
    </location>
</feature>
<keyword evidence="3" id="KW-0456">Lyase</keyword>
<dbReference type="InterPro" id="IPR050148">
    <property type="entry name" value="Terpene_synthase-like"/>
</dbReference>
<dbReference type="InterPro" id="IPR036965">
    <property type="entry name" value="Terpene_synth_N_sf"/>
</dbReference>
<dbReference type="Gene3D" id="1.10.600.10">
    <property type="entry name" value="Farnesyl Diphosphate Synthase"/>
    <property type="match status" value="2"/>
</dbReference>
<accession>A0AAP0KII3</accession>
<dbReference type="SUPFAM" id="SSF48239">
    <property type="entry name" value="Terpenoid cyclases/Protein prenyltransferases"/>
    <property type="match status" value="1"/>
</dbReference>
<evidence type="ECO:0000256" key="2">
    <source>
        <dbReference type="ARBA" id="ARBA00022842"/>
    </source>
</evidence>
<dbReference type="GO" id="GO:0010333">
    <property type="term" value="F:terpene synthase activity"/>
    <property type="evidence" value="ECO:0007669"/>
    <property type="project" value="InterPro"/>
</dbReference>
<sequence>MSVEASIPSFSPRPLDHTKPVDHTVRRSANYHPSIWGDYFVEYTSNVEVIYDSKQEVEKLEAKVKELLKATTNDPLEQVNLINALQRLGVGYRFTIEIEEALKEIHNSTPDFLNNDHDLYATALYFRLLRQEGYKVSCDVFYKFKDSDNGDFKSDLRDDVKGMLSLYEACHLKVHGEDILEEALNFTTTHLKSALMTNLGSSNIGNQVQYALEQPLHKGMPRLEARNYISLYHEECKWSNVLKKLAVLDFNLVQSFHKKELSGGRIWTLPQSYPLQEIDWLSAIFGQWDASAMTKLPEYMKVCYKALLDAYEETEEVLRKEGRSYHVYYAKQAMKEVVRAYFVEAKWCNEGYVPKMEEYMRLALVTSAYYMLTATSFVGMGKIVSKEAFDWVNNSKLVKASCIIGRIMDDLVSRELEQKRGHVASALECYMKQYGVSEQAAHDEFDKLLDSAWKDLNEGCLSTTTTTTTTTTTNSGTVIPMALRIRAVNLARMIYVIYKHEDAYTHSSRKLKECIGVLFIKPLLYH</sequence>
<dbReference type="PANTHER" id="PTHR31225">
    <property type="entry name" value="OS04G0344100 PROTEIN-RELATED"/>
    <property type="match status" value="1"/>
</dbReference>
<dbReference type="Pfam" id="PF03936">
    <property type="entry name" value="Terpene_synth_C"/>
    <property type="match status" value="1"/>
</dbReference>
<dbReference type="GO" id="GO:0000287">
    <property type="term" value="F:magnesium ion binding"/>
    <property type="evidence" value="ECO:0007669"/>
    <property type="project" value="InterPro"/>
</dbReference>
<dbReference type="InterPro" id="IPR005630">
    <property type="entry name" value="Terpene_synthase_metal-bd"/>
</dbReference>
<evidence type="ECO:0000256" key="1">
    <source>
        <dbReference type="ARBA" id="ARBA00022723"/>
    </source>
</evidence>
<reference evidence="7 8" key="1">
    <citation type="submission" date="2024-01" db="EMBL/GenBank/DDBJ databases">
        <title>Genome assemblies of Stephania.</title>
        <authorList>
            <person name="Yang L."/>
        </authorList>
    </citation>
    <scope>NUCLEOTIDE SEQUENCE [LARGE SCALE GENOMIC DNA]</scope>
    <source>
        <strain evidence="7">YNDBR</strain>
        <tissue evidence="7">Leaf</tissue>
    </source>
</reference>
<evidence type="ECO:0000259" key="6">
    <source>
        <dbReference type="Pfam" id="PF03936"/>
    </source>
</evidence>
<evidence type="ECO:0000313" key="7">
    <source>
        <dbReference type="EMBL" id="KAK9151967.1"/>
    </source>
</evidence>
<dbReference type="EMBL" id="JBBNAF010000004">
    <property type="protein sequence ID" value="KAK9151967.1"/>
    <property type="molecule type" value="Genomic_DNA"/>
</dbReference>
<dbReference type="Pfam" id="PF01397">
    <property type="entry name" value="Terpene_synth"/>
    <property type="match status" value="1"/>
</dbReference>
<organism evidence="7 8">
    <name type="scientific">Stephania yunnanensis</name>
    <dbReference type="NCBI Taxonomy" id="152371"/>
    <lineage>
        <taxon>Eukaryota</taxon>
        <taxon>Viridiplantae</taxon>
        <taxon>Streptophyta</taxon>
        <taxon>Embryophyta</taxon>
        <taxon>Tracheophyta</taxon>
        <taxon>Spermatophyta</taxon>
        <taxon>Magnoliopsida</taxon>
        <taxon>Ranunculales</taxon>
        <taxon>Menispermaceae</taxon>
        <taxon>Menispermoideae</taxon>
        <taxon>Cissampelideae</taxon>
        <taxon>Stephania</taxon>
    </lineage>
</organism>
<dbReference type="InterPro" id="IPR008930">
    <property type="entry name" value="Terpenoid_cyclase/PrenylTrfase"/>
</dbReference>
<dbReference type="Proteomes" id="UP001420932">
    <property type="component" value="Unassembled WGS sequence"/>
</dbReference>
<feature type="region of interest" description="Disordered" evidence="4">
    <location>
        <begin position="1"/>
        <end position="21"/>
    </location>
</feature>
<dbReference type="GO" id="GO:0016102">
    <property type="term" value="P:diterpenoid biosynthetic process"/>
    <property type="evidence" value="ECO:0007669"/>
    <property type="project" value="InterPro"/>
</dbReference>
<evidence type="ECO:0000313" key="8">
    <source>
        <dbReference type="Proteomes" id="UP001420932"/>
    </source>
</evidence>
<dbReference type="InterPro" id="IPR044814">
    <property type="entry name" value="Terpene_cyclase_plant_C1"/>
</dbReference>
<dbReference type="FunFam" id="1.50.10.130:FF:000001">
    <property type="entry name" value="Isoprene synthase, chloroplastic"/>
    <property type="match status" value="1"/>
</dbReference>
<dbReference type="InterPro" id="IPR001906">
    <property type="entry name" value="Terpene_synth_N"/>
</dbReference>
<evidence type="ECO:0000256" key="4">
    <source>
        <dbReference type="SAM" id="MobiDB-lite"/>
    </source>
</evidence>
<dbReference type="SUPFAM" id="SSF48576">
    <property type="entry name" value="Terpenoid synthases"/>
    <property type="match status" value="1"/>
</dbReference>
<proteinExistence type="predicted"/>
<dbReference type="AlphaFoldDB" id="A0AAP0KII3"/>
<dbReference type="PANTHER" id="PTHR31225:SF93">
    <property type="entry name" value="ALPHA-HUMULENE_(-)-(E)-BETA-CARYOPHYLLENE SYNTHASE"/>
    <property type="match status" value="1"/>
</dbReference>
<dbReference type="InterPro" id="IPR008949">
    <property type="entry name" value="Isoprenoid_synthase_dom_sf"/>
</dbReference>
<evidence type="ECO:0000256" key="3">
    <source>
        <dbReference type="ARBA" id="ARBA00023239"/>
    </source>
</evidence>
<feature type="domain" description="Terpene synthase N-terminal" evidence="5">
    <location>
        <begin position="35"/>
        <end position="212"/>
    </location>
</feature>
<comment type="caution">
    <text evidence="7">The sequence shown here is derived from an EMBL/GenBank/DDBJ whole genome shotgun (WGS) entry which is preliminary data.</text>
</comment>